<reference evidence="6 7" key="1">
    <citation type="journal article" date="2015" name="Genome Biol. Evol.">
        <title>Phylogenomic analyses indicate that early fungi evolved digesting cell walls of algal ancestors of land plants.</title>
        <authorList>
            <person name="Chang Y."/>
            <person name="Wang S."/>
            <person name="Sekimoto S."/>
            <person name="Aerts A.L."/>
            <person name="Choi C."/>
            <person name="Clum A."/>
            <person name="LaButti K.M."/>
            <person name="Lindquist E.A."/>
            <person name="Yee Ngan C."/>
            <person name="Ohm R.A."/>
            <person name="Salamov A.A."/>
            <person name="Grigoriev I.V."/>
            <person name="Spatafora J.W."/>
            <person name="Berbee M.L."/>
        </authorList>
    </citation>
    <scope>NUCLEOTIDE SEQUENCE [LARGE SCALE GENOMIC DNA]</scope>
    <source>
        <strain evidence="6 7">JEL478</strain>
    </source>
</reference>
<evidence type="ECO:0000256" key="3">
    <source>
        <dbReference type="ARBA" id="ARBA00022833"/>
    </source>
</evidence>
<feature type="domain" description="MYND-type" evidence="5">
    <location>
        <begin position="348"/>
        <end position="374"/>
    </location>
</feature>
<evidence type="ECO:0000256" key="1">
    <source>
        <dbReference type="ARBA" id="ARBA00022723"/>
    </source>
</evidence>
<evidence type="ECO:0000313" key="6">
    <source>
        <dbReference type="EMBL" id="KXS14548.1"/>
    </source>
</evidence>
<dbReference type="Proteomes" id="UP000070544">
    <property type="component" value="Unassembled WGS sequence"/>
</dbReference>
<dbReference type="Gene3D" id="6.10.140.2220">
    <property type="match status" value="1"/>
</dbReference>
<dbReference type="OrthoDB" id="265717at2759"/>
<keyword evidence="3" id="KW-0862">Zinc</keyword>
<dbReference type="GO" id="GO:0008270">
    <property type="term" value="F:zinc ion binding"/>
    <property type="evidence" value="ECO:0007669"/>
    <property type="project" value="UniProtKB-KW"/>
</dbReference>
<organism evidence="6 7">
    <name type="scientific">Gonapodya prolifera (strain JEL478)</name>
    <name type="common">Monoblepharis prolifera</name>
    <dbReference type="NCBI Taxonomy" id="1344416"/>
    <lineage>
        <taxon>Eukaryota</taxon>
        <taxon>Fungi</taxon>
        <taxon>Fungi incertae sedis</taxon>
        <taxon>Chytridiomycota</taxon>
        <taxon>Chytridiomycota incertae sedis</taxon>
        <taxon>Monoblepharidomycetes</taxon>
        <taxon>Monoblepharidales</taxon>
        <taxon>Gonapodyaceae</taxon>
        <taxon>Gonapodya</taxon>
    </lineage>
</organism>
<dbReference type="SUPFAM" id="SSF144232">
    <property type="entry name" value="HIT/MYND zinc finger-like"/>
    <property type="match status" value="1"/>
</dbReference>
<name>A0A139ACS0_GONPJ</name>
<evidence type="ECO:0000313" key="7">
    <source>
        <dbReference type="Proteomes" id="UP000070544"/>
    </source>
</evidence>
<dbReference type="InterPro" id="IPR002893">
    <property type="entry name" value="Znf_MYND"/>
</dbReference>
<accession>A0A139ACS0</accession>
<keyword evidence="2 4" id="KW-0863">Zinc-finger</keyword>
<dbReference type="Pfam" id="PF01753">
    <property type="entry name" value="zf-MYND"/>
    <property type="match status" value="1"/>
</dbReference>
<sequence>MSPAAITPSEGGEASRTPFPSALFVFLEAIWKIEPPNIVASFLHVSQCPSCQPLFSTALAFLSGRVPDIWPHRTQIETFNPPPDSRKKRMYLTVTASYIVHLHFEAVRTFVARLRSEPILCTNELWEDFVGTIQRLLACLRDSADARKAILTDSYLIDDYLDTLLALEWTADSTISGGPSKSAATLLSGLEIASPYPPIRMPPNHLADAVREAMIESLVLGLGDDTPDKAAYHRIRTHPLVALYRAQVAAEGGVGTSEASVSKRTLLSAVSETRRRDLGRLFSATTICANFACTTFTDDGAVAVASSAAPESAGVALTRAEDKGIAGSTTTPGKPVLTGASLQARLLRCSACNLLRYCSKDCQKGDWKWHKKLCGKRRPPDGWDRVPQLRKAVQTFCPITAVEEQ</sequence>
<evidence type="ECO:0000256" key="2">
    <source>
        <dbReference type="ARBA" id="ARBA00022771"/>
    </source>
</evidence>
<protein>
    <recommendedName>
        <fullName evidence="5">MYND-type domain-containing protein</fullName>
    </recommendedName>
</protein>
<keyword evidence="7" id="KW-1185">Reference proteome</keyword>
<dbReference type="EMBL" id="KQ965768">
    <property type="protein sequence ID" value="KXS14548.1"/>
    <property type="molecule type" value="Genomic_DNA"/>
</dbReference>
<evidence type="ECO:0000256" key="4">
    <source>
        <dbReference type="PROSITE-ProRule" id="PRU00134"/>
    </source>
</evidence>
<dbReference type="PROSITE" id="PS50865">
    <property type="entry name" value="ZF_MYND_2"/>
    <property type="match status" value="1"/>
</dbReference>
<proteinExistence type="predicted"/>
<evidence type="ECO:0000259" key="5">
    <source>
        <dbReference type="PROSITE" id="PS50865"/>
    </source>
</evidence>
<keyword evidence="1" id="KW-0479">Metal-binding</keyword>
<gene>
    <name evidence="6" type="ORF">M427DRAFT_57461</name>
</gene>
<dbReference type="AlphaFoldDB" id="A0A139ACS0"/>